<keyword evidence="5" id="KW-1185">Reference proteome</keyword>
<evidence type="ECO:0000313" key="5">
    <source>
        <dbReference type="Proteomes" id="UP001200557"/>
    </source>
</evidence>
<dbReference type="Proteomes" id="UP001200557">
    <property type="component" value="Unassembled WGS sequence"/>
</dbReference>
<dbReference type="Gene3D" id="1.25.40.20">
    <property type="entry name" value="Ankyrin repeat-containing domain"/>
    <property type="match status" value="3"/>
</dbReference>
<sequence length="500" mass="53310">MTDPLDTFRRAAKVLKSSYEAGDLTARERLRAYPPRAGDALKHADFLHVIARENSFATWPAMKGAIETLGLERAAKLQRLKIALHQGQTGVVRRLIDDTPDLAADHFGLLCGLYDVKSVWAMLTKDPGLAIAPAGPSLPLVHLAKSRMFTVWPDKAAYAVAIADMLVANGADVNAGSVEHGDPLSPLYWALGHAGNIALAQWLLEAGANPNDDESLYHATELGHVQGVKLLLSHGADPKGTNALPRALDFDNADMVALLLDGGAKPNDAANGVIPSLHQAARRMNSGTVCDLLLENGADPAALWNGHSAYAFATVFGNAGLARRIEERGQAIPLSATEDMLAVAATGQVPDGYIDTAKLPDAYRNILREILHLPDKISHLKALVAIGLEWDRPDDAGVTPVQAAGWNGLPDVMAYFLSLAPDLGHTNSYGGTLLSTIIHGSENNPLRASADYVGCLQLALEHGVALPKRAIEMAGNDDLRALMQQWARDRPGQVVAHGPV</sequence>
<keyword evidence="1" id="KW-0677">Repeat</keyword>
<evidence type="ECO:0000256" key="2">
    <source>
        <dbReference type="ARBA" id="ARBA00023043"/>
    </source>
</evidence>
<dbReference type="PANTHER" id="PTHR24123:SF33">
    <property type="entry name" value="PROTEIN HOS4"/>
    <property type="match status" value="1"/>
</dbReference>
<protein>
    <submittedName>
        <fullName evidence="4">Ankyrin repeat domain-containing protein</fullName>
    </submittedName>
</protein>
<evidence type="ECO:0000256" key="1">
    <source>
        <dbReference type="ARBA" id="ARBA00022737"/>
    </source>
</evidence>
<dbReference type="PROSITE" id="PS50088">
    <property type="entry name" value="ANK_REPEAT"/>
    <property type="match status" value="1"/>
</dbReference>
<proteinExistence type="predicted"/>
<organism evidence="4 5">
    <name type="scientific">Octadecabacter dasysiphoniae</name>
    <dbReference type="NCBI Taxonomy" id="2909341"/>
    <lineage>
        <taxon>Bacteria</taxon>
        <taxon>Pseudomonadati</taxon>
        <taxon>Pseudomonadota</taxon>
        <taxon>Alphaproteobacteria</taxon>
        <taxon>Rhodobacterales</taxon>
        <taxon>Roseobacteraceae</taxon>
        <taxon>Octadecabacter</taxon>
    </lineage>
</organism>
<gene>
    <name evidence="4" type="ORF">L0664_08555</name>
</gene>
<comment type="caution">
    <text evidence="4">The sequence shown here is derived from an EMBL/GenBank/DDBJ whole genome shotgun (WGS) entry which is preliminary data.</text>
</comment>
<evidence type="ECO:0000313" key="4">
    <source>
        <dbReference type="EMBL" id="MCF2871114.1"/>
    </source>
</evidence>
<dbReference type="EMBL" id="JAKGAQ010000002">
    <property type="protein sequence ID" value="MCF2871114.1"/>
    <property type="molecule type" value="Genomic_DNA"/>
</dbReference>
<feature type="repeat" description="ANK" evidence="3">
    <location>
        <begin position="211"/>
        <end position="243"/>
    </location>
</feature>
<keyword evidence="2 3" id="KW-0040">ANK repeat</keyword>
<dbReference type="RefSeq" id="WP_235225233.1">
    <property type="nucleotide sequence ID" value="NZ_JAKGAQ010000002.1"/>
</dbReference>
<reference evidence="4 5" key="1">
    <citation type="submission" date="2022-01" db="EMBL/GenBank/DDBJ databases">
        <title>Octadecabacter sp. nov., isolated from a marine alga.</title>
        <authorList>
            <person name="Jin M.S."/>
            <person name="Kim H.M."/>
            <person name="Han D.M."/>
            <person name="Jung J.J."/>
            <person name="Jeon C.O."/>
        </authorList>
    </citation>
    <scope>NUCLEOTIDE SEQUENCE [LARGE SCALE GENOMIC DNA]</scope>
    <source>
        <strain evidence="4 5">G9-8</strain>
    </source>
</reference>
<dbReference type="InterPro" id="IPR051165">
    <property type="entry name" value="Multifunctional_ANK_Repeat"/>
</dbReference>
<dbReference type="SMART" id="SM00248">
    <property type="entry name" value="ANK"/>
    <property type="match status" value="5"/>
</dbReference>
<dbReference type="PANTHER" id="PTHR24123">
    <property type="entry name" value="ANKYRIN REPEAT-CONTAINING"/>
    <property type="match status" value="1"/>
</dbReference>
<accession>A0ABS9CV49</accession>
<name>A0ABS9CV49_9RHOB</name>
<evidence type="ECO:0000256" key="3">
    <source>
        <dbReference type="PROSITE-ProRule" id="PRU00023"/>
    </source>
</evidence>
<dbReference type="SUPFAM" id="SSF48403">
    <property type="entry name" value="Ankyrin repeat"/>
    <property type="match status" value="1"/>
</dbReference>
<dbReference type="InterPro" id="IPR002110">
    <property type="entry name" value="Ankyrin_rpt"/>
</dbReference>
<dbReference type="Pfam" id="PF12796">
    <property type="entry name" value="Ank_2"/>
    <property type="match status" value="1"/>
</dbReference>
<dbReference type="InterPro" id="IPR036770">
    <property type="entry name" value="Ankyrin_rpt-contain_sf"/>
</dbReference>